<evidence type="ECO:0000313" key="3">
    <source>
        <dbReference type="EMBL" id="GGJ90657.1"/>
    </source>
</evidence>
<dbReference type="EMBL" id="BMQB01000004">
    <property type="protein sequence ID" value="GGJ90657.1"/>
    <property type="molecule type" value="Genomic_DNA"/>
</dbReference>
<feature type="compositionally biased region" description="Pro residues" evidence="1">
    <location>
        <begin position="432"/>
        <end position="449"/>
    </location>
</feature>
<evidence type="ECO:0000313" key="4">
    <source>
        <dbReference type="Proteomes" id="UP000649739"/>
    </source>
</evidence>
<evidence type="ECO:0000256" key="1">
    <source>
        <dbReference type="SAM" id="MobiDB-lite"/>
    </source>
</evidence>
<sequence length="463" mass="49892">MVTNEAEVGLPPLPAGRRAAWEMYRIAFLPDGYPGRRTDDRVVPHPLYGTYVVNGYLARHAETGDAAYLAGARRVADAALARMAAHADALVFRYEPGALNDLPNEYFSCLTQARYVAVLGKLHAATGDPRYAEATAAVLRSLRIPVERGGVARAAHGGVVLEEYAHPAPDYTLNGWTTATVLVGEHAERTGDPFAAELHADSVRALAAVLPLYDVPELANSRYRLGGYGTLQLEFTAPGARIADAAVVLPGHGTHPVAPAGGTDNSRFLAHVAADGAVDGHTALLQAFLCRLTWPAPNRFTATVTVPAAARLTVRIGQAPYRPAHSWVQPTGYADLATVELAPGANAVDVPIPWTSAELVAYPTNFNKRIAGRRYNVYHFIHVDTLTALHRSSGDEMIGYHARRWADYPNRWPELPVYAAAGVELARFDPAAPPPAAPAPGPAAAPVPRPRMRARLRRLVRRR</sequence>
<comment type="caution">
    <text evidence="3">The sequence shown here is derived from an EMBL/GenBank/DDBJ whole genome shotgun (WGS) entry which is preliminary data.</text>
</comment>
<name>A0A8J3B9U6_9ACTN</name>
<protein>
    <recommendedName>
        <fullName evidence="2">D-glucuronyl C5-epimerase C-terminal domain-containing protein</fullName>
    </recommendedName>
</protein>
<reference evidence="3" key="2">
    <citation type="submission" date="2020-09" db="EMBL/GenBank/DDBJ databases">
        <authorList>
            <person name="Sun Q."/>
            <person name="Ohkuma M."/>
        </authorList>
    </citation>
    <scope>NUCLEOTIDE SEQUENCE</scope>
    <source>
        <strain evidence="3">JCM 3090</strain>
    </source>
</reference>
<dbReference type="Pfam" id="PF06662">
    <property type="entry name" value="C5-epim_C"/>
    <property type="match status" value="1"/>
</dbReference>
<dbReference type="AlphaFoldDB" id="A0A8J3B9U6"/>
<feature type="domain" description="D-glucuronyl C5-epimerase C-terminal" evidence="2">
    <location>
        <begin position="91"/>
        <end position="225"/>
    </location>
</feature>
<accession>A0A8J3B9U6</accession>
<evidence type="ECO:0000259" key="2">
    <source>
        <dbReference type="Pfam" id="PF06662"/>
    </source>
</evidence>
<proteinExistence type="predicted"/>
<organism evidence="3 4">
    <name type="scientific">Pilimelia anulata</name>
    <dbReference type="NCBI Taxonomy" id="53371"/>
    <lineage>
        <taxon>Bacteria</taxon>
        <taxon>Bacillati</taxon>
        <taxon>Actinomycetota</taxon>
        <taxon>Actinomycetes</taxon>
        <taxon>Micromonosporales</taxon>
        <taxon>Micromonosporaceae</taxon>
        <taxon>Pilimelia</taxon>
    </lineage>
</organism>
<feature type="region of interest" description="Disordered" evidence="1">
    <location>
        <begin position="432"/>
        <end position="451"/>
    </location>
</feature>
<dbReference type="Proteomes" id="UP000649739">
    <property type="component" value="Unassembled WGS sequence"/>
</dbReference>
<reference evidence="3" key="1">
    <citation type="journal article" date="2014" name="Int. J. Syst. Evol. Microbiol.">
        <title>Complete genome sequence of Corynebacterium casei LMG S-19264T (=DSM 44701T), isolated from a smear-ripened cheese.</title>
        <authorList>
            <consortium name="US DOE Joint Genome Institute (JGI-PGF)"/>
            <person name="Walter F."/>
            <person name="Albersmeier A."/>
            <person name="Kalinowski J."/>
            <person name="Ruckert C."/>
        </authorList>
    </citation>
    <scope>NUCLEOTIDE SEQUENCE</scope>
    <source>
        <strain evidence="3">JCM 3090</strain>
    </source>
</reference>
<keyword evidence="4" id="KW-1185">Reference proteome</keyword>
<dbReference type="InterPro" id="IPR010598">
    <property type="entry name" value="C5-epim_C"/>
</dbReference>
<gene>
    <name evidence="3" type="ORF">GCM10010123_20670</name>
</gene>